<dbReference type="AlphaFoldDB" id="A0A212JA54"/>
<dbReference type="RefSeq" id="WP_296939757.1">
    <property type="nucleotide sequence ID" value="NZ_LT599032.1"/>
</dbReference>
<reference evidence="3" key="1">
    <citation type="submission" date="2016-04" db="EMBL/GenBank/DDBJ databases">
        <authorList>
            <person name="Evans L.H."/>
            <person name="Alamgir A."/>
            <person name="Owens N."/>
            <person name="Weber N.D."/>
            <person name="Virtaneva K."/>
            <person name="Barbian K."/>
            <person name="Babar A."/>
            <person name="Rosenke K."/>
        </authorList>
    </citation>
    <scope>NUCLEOTIDE SEQUENCE</scope>
    <source>
        <strain evidence="3">86-1</strain>
    </source>
</reference>
<evidence type="ECO:0000256" key="1">
    <source>
        <dbReference type="SAM" id="MobiDB-lite"/>
    </source>
</evidence>
<name>A0A212JA54_9BACT</name>
<feature type="signal peptide" evidence="2">
    <location>
        <begin position="1"/>
        <end position="22"/>
    </location>
</feature>
<proteinExistence type="predicted"/>
<sequence>MSTSKYIITLTLLLLIPLFAEAQIYRAPTKKEAEQIGKRIYVISTGDTTRVVNTISGGLTDEYSKFLFRKSQNAEIDSIFGETDPNYSNLEEAVLDIDRLLREVGEEKKINNERNDALGFRLARDYRNRKKKEQAAMNIADSLMKKDASIQELTNMYIGFNGKPTYYINGLEVPFSVTNQLYPSEVIKREMRVTDTASGNPFGEIWYLVSEKTLNRLKIPIDLTNDYLFNNNVATTATTVPVNNTSEAKKKAPKAPEPVIRREITADGKLVDRVVKTEETDIPEEKSATESTTRIISRTVNDEKVGTDENATYIINRPGIKRVANPPQSTIRQQHYNSNNNSSTTTINNNVENQEKPAKVEEKKQQDNTPKTVPKKSVRRIKERLQNQYKD</sequence>
<feature type="compositionally biased region" description="Basic and acidic residues" evidence="1">
    <location>
        <begin position="353"/>
        <end position="366"/>
    </location>
</feature>
<gene>
    <name evidence="3" type="ORF">KL86DYS1_11608</name>
</gene>
<accession>A0A212JA54</accession>
<organism evidence="3">
    <name type="scientific">uncultured Dysgonomonas sp</name>
    <dbReference type="NCBI Taxonomy" id="206096"/>
    <lineage>
        <taxon>Bacteria</taxon>
        <taxon>Pseudomonadati</taxon>
        <taxon>Bacteroidota</taxon>
        <taxon>Bacteroidia</taxon>
        <taxon>Bacteroidales</taxon>
        <taxon>Dysgonomonadaceae</taxon>
        <taxon>Dysgonomonas</taxon>
        <taxon>environmental samples</taxon>
    </lineage>
</organism>
<feature type="compositionally biased region" description="Low complexity" evidence="1">
    <location>
        <begin position="337"/>
        <end position="350"/>
    </location>
</feature>
<dbReference type="EMBL" id="FLUM01000001">
    <property type="protein sequence ID" value="SBV96289.1"/>
    <property type="molecule type" value="Genomic_DNA"/>
</dbReference>
<feature type="compositionally biased region" description="Polar residues" evidence="1">
    <location>
        <begin position="326"/>
        <end position="336"/>
    </location>
</feature>
<keyword evidence="2" id="KW-0732">Signal</keyword>
<feature type="chain" id="PRO_5013165997" evidence="2">
    <location>
        <begin position="23"/>
        <end position="391"/>
    </location>
</feature>
<feature type="compositionally biased region" description="Basic residues" evidence="1">
    <location>
        <begin position="373"/>
        <end position="382"/>
    </location>
</feature>
<protein>
    <submittedName>
        <fullName evidence="3">Uncharacterized protein</fullName>
    </submittedName>
</protein>
<evidence type="ECO:0000256" key="2">
    <source>
        <dbReference type="SAM" id="SignalP"/>
    </source>
</evidence>
<evidence type="ECO:0000313" key="3">
    <source>
        <dbReference type="EMBL" id="SBV96289.1"/>
    </source>
</evidence>
<feature type="region of interest" description="Disordered" evidence="1">
    <location>
        <begin position="321"/>
        <end position="391"/>
    </location>
</feature>